<sequence>MLHQMKLKQEEFDNIKYHNKIVEVRLNDEKRKKINAGDKIIFYKIPELKDTILVYVEKIYVFPTFKELYYKFPSSYFGYGDLNIEEIINKIYSIYSPEQEEEHGVVAIMFKVKNGKYIP</sequence>
<name>A0A919VHM1_9CLOT</name>
<organism evidence="2 3">
    <name type="scientific">Clostridium polyendosporum</name>
    <dbReference type="NCBI Taxonomy" id="69208"/>
    <lineage>
        <taxon>Bacteria</taxon>
        <taxon>Bacillati</taxon>
        <taxon>Bacillota</taxon>
        <taxon>Clostridia</taxon>
        <taxon>Eubacteriales</taxon>
        <taxon>Clostridiaceae</taxon>
        <taxon>Clostridium</taxon>
    </lineage>
</organism>
<dbReference type="PIRSF" id="PIRSF016134">
    <property type="entry name" value="UCP016134"/>
    <property type="match status" value="1"/>
</dbReference>
<dbReference type="Pfam" id="PF04266">
    <property type="entry name" value="ASCH"/>
    <property type="match status" value="1"/>
</dbReference>
<reference evidence="2" key="1">
    <citation type="submission" date="2021-03" db="EMBL/GenBank/DDBJ databases">
        <title>Taxonomic study of Clostridium polyendosporum from meadow-gley soil under rice.</title>
        <authorList>
            <person name="Kobayashi H."/>
            <person name="Tanizawa Y."/>
            <person name="Yagura M."/>
        </authorList>
    </citation>
    <scope>NUCLEOTIDE SEQUENCE</scope>
    <source>
        <strain evidence="2">JCM 30710</strain>
    </source>
</reference>
<keyword evidence="2" id="KW-0413">Isomerase</keyword>
<dbReference type="SMART" id="SM01022">
    <property type="entry name" value="ASCH"/>
    <property type="match status" value="1"/>
</dbReference>
<feature type="domain" description="ASCH" evidence="1">
    <location>
        <begin position="5"/>
        <end position="114"/>
    </location>
</feature>
<dbReference type="Gene3D" id="2.30.130.30">
    <property type="entry name" value="Hypothetical protein"/>
    <property type="match status" value="1"/>
</dbReference>
<dbReference type="GO" id="GO:0016853">
    <property type="term" value="F:isomerase activity"/>
    <property type="evidence" value="ECO:0007669"/>
    <property type="project" value="UniProtKB-KW"/>
</dbReference>
<comment type="caution">
    <text evidence="2">The sequence shown here is derived from an EMBL/GenBank/DDBJ whole genome shotgun (WGS) entry which is preliminary data.</text>
</comment>
<dbReference type="SUPFAM" id="SSF88697">
    <property type="entry name" value="PUA domain-like"/>
    <property type="match status" value="1"/>
</dbReference>
<dbReference type="InterPro" id="IPR016645">
    <property type="entry name" value="UCP016134"/>
</dbReference>
<dbReference type="AlphaFoldDB" id="A0A919VHM1"/>
<accession>A0A919VHM1</accession>
<dbReference type="InterPro" id="IPR007374">
    <property type="entry name" value="ASCH_domain"/>
</dbReference>
<keyword evidence="3" id="KW-1185">Reference proteome</keyword>
<evidence type="ECO:0000259" key="1">
    <source>
        <dbReference type="SMART" id="SM01022"/>
    </source>
</evidence>
<dbReference type="RefSeq" id="WP_212904524.1">
    <property type="nucleotide sequence ID" value="NZ_BOPZ01000023.1"/>
</dbReference>
<gene>
    <name evidence="2" type="ORF">CPJCM30710_25020</name>
</gene>
<protein>
    <submittedName>
        <fullName evidence="2">Isomerase</fullName>
    </submittedName>
</protein>
<dbReference type="EMBL" id="BOPZ01000023">
    <property type="protein sequence ID" value="GIM29836.1"/>
    <property type="molecule type" value="Genomic_DNA"/>
</dbReference>
<proteinExistence type="predicted"/>
<evidence type="ECO:0000313" key="3">
    <source>
        <dbReference type="Proteomes" id="UP000679179"/>
    </source>
</evidence>
<dbReference type="Proteomes" id="UP000679179">
    <property type="component" value="Unassembled WGS sequence"/>
</dbReference>
<dbReference type="InterPro" id="IPR015947">
    <property type="entry name" value="PUA-like_sf"/>
</dbReference>
<evidence type="ECO:0000313" key="2">
    <source>
        <dbReference type="EMBL" id="GIM29836.1"/>
    </source>
</evidence>